<dbReference type="PATRIC" id="fig|1330330.3.peg.314"/>
<name>A0A0G2Z9G5_9BACT</name>
<feature type="transmembrane region" description="Helical" evidence="6">
    <location>
        <begin position="159"/>
        <end position="180"/>
    </location>
</feature>
<accession>A0A0G2Z9G5</accession>
<feature type="transmembrane region" description="Helical" evidence="6">
    <location>
        <begin position="262"/>
        <end position="283"/>
    </location>
</feature>
<dbReference type="KEGG" id="kpf:IX53_01545"/>
<dbReference type="PANTHER" id="PTHR43124:SF3">
    <property type="entry name" value="CHLORAMPHENICOL EFFLUX PUMP RV0191"/>
    <property type="match status" value="1"/>
</dbReference>
<evidence type="ECO:0000259" key="7">
    <source>
        <dbReference type="PROSITE" id="PS50850"/>
    </source>
</evidence>
<dbReference type="InterPro" id="IPR011701">
    <property type="entry name" value="MFS"/>
</dbReference>
<protein>
    <submittedName>
        <fullName evidence="8">Major facilitator transporter</fullName>
    </submittedName>
</protein>
<dbReference type="Gene3D" id="1.20.1250.20">
    <property type="entry name" value="MFS general substrate transporter like domains"/>
    <property type="match status" value="1"/>
</dbReference>
<keyword evidence="2" id="KW-1003">Cell membrane</keyword>
<dbReference type="EMBL" id="CP011232">
    <property type="protein sequence ID" value="AKI96721.1"/>
    <property type="molecule type" value="Genomic_DNA"/>
</dbReference>
<dbReference type="OrthoDB" id="3402920at2"/>
<evidence type="ECO:0000313" key="8">
    <source>
        <dbReference type="EMBL" id="AKI96721.1"/>
    </source>
</evidence>
<evidence type="ECO:0000256" key="6">
    <source>
        <dbReference type="SAM" id="Phobius"/>
    </source>
</evidence>
<feature type="domain" description="Major facilitator superfamily (MFS) profile" evidence="7">
    <location>
        <begin position="7"/>
        <end position="418"/>
    </location>
</feature>
<dbReference type="PROSITE" id="PS50850">
    <property type="entry name" value="MFS"/>
    <property type="match status" value="1"/>
</dbReference>
<feature type="transmembrane region" description="Helical" evidence="6">
    <location>
        <begin position="222"/>
        <end position="242"/>
    </location>
</feature>
<comment type="subcellular location">
    <subcellularLocation>
        <location evidence="1">Cell membrane</location>
        <topology evidence="1">Multi-pass membrane protein</topology>
    </subcellularLocation>
</comment>
<gene>
    <name evidence="8" type="ORF">IX53_01545</name>
</gene>
<dbReference type="STRING" id="1330330.IX53_01545"/>
<dbReference type="RefSeq" id="WP_047753856.1">
    <property type="nucleotide sequence ID" value="NZ_CAJUHA010000022.1"/>
</dbReference>
<organism evidence="8 9">
    <name type="scientific">Kosmotoga pacifica</name>
    <dbReference type="NCBI Taxonomy" id="1330330"/>
    <lineage>
        <taxon>Bacteria</taxon>
        <taxon>Thermotogati</taxon>
        <taxon>Thermotogota</taxon>
        <taxon>Thermotogae</taxon>
        <taxon>Kosmotogales</taxon>
        <taxon>Kosmotogaceae</taxon>
        <taxon>Kosmotoga</taxon>
    </lineage>
</organism>
<dbReference type="GO" id="GO:0005886">
    <property type="term" value="C:plasma membrane"/>
    <property type="evidence" value="ECO:0007669"/>
    <property type="project" value="UniProtKB-SubCell"/>
</dbReference>
<keyword evidence="4 6" id="KW-1133">Transmembrane helix</keyword>
<sequence length="431" mass="47030">MSRNNAILWILLLMMILLNADQMVMAPNIGRIEQEFGIGDREIGYIAGSFTIIGAILSLIWGFLADKYNRKKLLLISVLVGEIPCFLSAFATNYPQLFLLRALTGIGIGAVFPVVFSYASDIFTENERAKVNAILSTAISIGAILGMVIAGFTGETLGWRLPFVIVSLPNLLFVLLFFFLAEEPKRGEAEVAVGELVKRGKEYRTQIKLSDYLDLFKIKTNLVLFIQGILGTVPWGAIPYFLVEFLQRYKGLDQNKATLVFIFFGVGNVFGIFFGGMLGGILYKIKKSYMSLFSAIMTTIGAFLVLAVLNLPAVENTGGFVLISLLGMGAAATASMTGPNMKTMLMNVNIPENRGRIFSVFNLTDSLGTGVGKVFAGSVSATLGSLSAAMNISAFFWIPCAIVLLFAVYTLSNDVERLHRKMELVARTMGD</sequence>
<dbReference type="InterPro" id="IPR020846">
    <property type="entry name" value="MFS_dom"/>
</dbReference>
<dbReference type="InterPro" id="IPR036259">
    <property type="entry name" value="MFS_trans_sf"/>
</dbReference>
<keyword evidence="3 6" id="KW-0812">Transmembrane</keyword>
<evidence type="ECO:0000256" key="5">
    <source>
        <dbReference type="ARBA" id="ARBA00023136"/>
    </source>
</evidence>
<dbReference type="Pfam" id="PF07690">
    <property type="entry name" value="MFS_1"/>
    <property type="match status" value="1"/>
</dbReference>
<keyword evidence="5 6" id="KW-0472">Membrane</keyword>
<dbReference type="GO" id="GO:0022857">
    <property type="term" value="F:transmembrane transporter activity"/>
    <property type="evidence" value="ECO:0007669"/>
    <property type="project" value="InterPro"/>
</dbReference>
<evidence type="ECO:0000256" key="1">
    <source>
        <dbReference type="ARBA" id="ARBA00004651"/>
    </source>
</evidence>
<feature type="transmembrane region" description="Helical" evidence="6">
    <location>
        <begin position="73"/>
        <end position="92"/>
    </location>
</feature>
<feature type="transmembrane region" description="Helical" evidence="6">
    <location>
        <begin position="44"/>
        <end position="64"/>
    </location>
</feature>
<evidence type="ECO:0000313" key="9">
    <source>
        <dbReference type="Proteomes" id="UP000035159"/>
    </source>
</evidence>
<dbReference type="InterPro" id="IPR050189">
    <property type="entry name" value="MFS_Efflux_Transporters"/>
</dbReference>
<feature type="transmembrane region" description="Helical" evidence="6">
    <location>
        <begin position="131"/>
        <end position="153"/>
    </location>
</feature>
<dbReference type="PANTHER" id="PTHR43124">
    <property type="entry name" value="PURINE EFFLUX PUMP PBUE"/>
    <property type="match status" value="1"/>
</dbReference>
<reference evidence="8 9" key="1">
    <citation type="submission" date="2015-04" db="EMBL/GenBank/DDBJ databases">
        <title>Complete Genome Sequence of Kosmotoga pacifica SLHLJ1.</title>
        <authorList>
            <person name="Jiang L.J."/>
            <person name="Shao Z.Z."/>
            <person name="Jebbar M."/>
        </authorList>
    </citation>
    <scope>NUCLEOTIDE SEQUENCE [LARGE SCALE GENOMIC DNA]</scope>
    <source>
        <strain evidence="8 9">SLHLJ1</strain>
    </source>
</reference>
<keyword evidence="9" id="KW-1185">Reference proteome</keyword>
<feature type="transmembrane region" description="Helical" evidence="6">
    <location>
        <begin position="388"/>
        <end position="412"/>
    </location>
</feature>
<evidence type="ECO:0000256" key="2">
    <source>
        <dbReference type="ARBA" id="ARBA00022475"/>
    </source>
</evidence>
<feature type="transmembrane region" description="Helical" evidence="6">
    <location>
        <begin position="317"/>
        <end position="336"/>
    </location>
</feature>
<evidence type="ECO:0000256" key="4">
    <source>
        <dbReference type="ARBA" id="ARBA00022989"/>
    </source>
</evidence>
<dbReference type="AlphaFoldDB" id="A0A0G2Z9G5"/>
<dbReference type="Proteomes" id="UP000035159">
    <property type="component" value="Chromosome"/>
</dbReference>
<evidence type="ECO:0000256" key="3">
    <source>
        <dbReference type="ARBA" id="ARBA00022692"/>
    </source>
</evidence>
<feature type="transmembrane region" description="Helical" evidence="6">
    <location>
        <begin position="357"/>
        <end position="376"/>
    </location>
</feature>
<feature type="transmembrane region" description="Helical" evidence="6">
    <location>
        <begin position="290"/>
        <end position="311"/>
    </location>
</feature>
<proteinExistence type="predicted"/>
<dbReference type="SUPFAM" id="SSF103473">
    <property type="entry name" value="MFS general substrate transporter"/>
    <property type="match status" value="1"/>
</dbReference>
<feature type="transmembrane region" description="Helical" evidence="6">
    <location>
        <begin position="98"/>
        <end position="119"/>
    </location>
</feature>